<organism evidence="2 3">
    <name type="scientific">Mycena metata</name>
    <dbReference type="NCBI Taxonomy" id="1033252"/>
    <lineage>
        <taxon>Eukaryota</taxon>
        <taxon>Fungi</taxon>
        <taxon>Dikarya</taxon>
        <taxon>Basidiomycota</taxon>
        <taxon>Agaricomycotina</taxon>
        <taxon>Agaricomycetes</taxon>
        <taxon>Agaricomycetidae</taxon>
        <taxon>Agaricales</taxon>
        <taxon>Marasmiineae</taxon>
        <taxon>Mycenaceae</taxon>
        <taxon>Mycena</taxon>
    </lineage>
</organism>
<dbReference type="EMBL" id="JARKIB010000008">
    <property type="protein sequence ID" value="KAJ7777123.1"/>
    <property type="molecule type" value="Genomic_DNA"/>
</dbReference>
<keyword evidence="3" id="KW-1185">Reference proteome</keyword>
<comment type="caution">
    <text evidence="2">The sequence shown here is derived from an EMBL/GenBank/DDBJ whole genome shotgun (WGS) entry which is preliminary data.</text>
</comment>
<reference evidence="2" key="1">
    <citation type="submission" date="2023-03" db="EMBL/GenBank/DDBJ databases">
        <title>Massive genome expansion in bonnet fungi (Mycena s.s.) driven by repeated elements and novel gene families across ecological guilds.</title>
        <authorList>
            <consortium name="Lawrence Berkeley National Laboratory"/>
            <person name="Harder C.B."/>
            <person name="Miyauchi S."/>
            <person name="Viragh M."/>
            <person name="Kuo A."/>
            <person name="Thoen E."/>
            <person name="Andreopoulos B."/>
            <person name="Lu D."/>
            <person name="Skrede I."/>
            <person name="Drula E."/>
            <person name="Henrissat B."/>
            <person name="Morin E."/>
            <person name="Kohler A."/>
            <person name="Barry K."/>
            <person name="LaButti K."/>
            <person name="Morin E."/>
            <person name="Salamov A."/>
            <person name="Lipzen A."/>
            <person name="Mereny Z."/>
            <person name="Hegedus B."/>
            <person name="Baldrian P."/>
            <person name="Stursova M."/>
            <person name="Weitz H."/>
            <person name="Taylor A."/>
            <person name="Grigoriev I.V."/>
            <person name="Nagy L.G."/>
            <person name="Martin F."/>
            <person name="Kauserud H."/>
        </authorList>
    </citation>
    <scope>NUCLEOTIDE SEQUENCE</scope>
    <source>
        <strain evidence="2">CBHHK182m</strain>
    </source>
</reference>
<evidence type="ECO:0000313" key="3">
    <source>
        <dbReference type="Proteomes" id="UP001215598"/>
    </source>
</evidence>
<proteinExistence type="predicted"/>
<name>A0AAD7K335_9AGAR</name>
<dbReference type="AlphaFoldDB" id="A0AAD7K335"/>
<feature type="region of interest" description="Disordered" evidence="1">
    <location>
        <begin position="1"/>
        <end position="28"/>
    </location>
</feature>
<gene>
    <name evidence="2" type="ORF">B0H16DRAFT_1504409</name>
</gene>
<dbReference type="Proteomes" id="UP001215598">
    <property type="component" value="Unassembled WGS sequence"/>
</dbReference>
<evidence type="ECO:0000256" key="1">
    <source>
        <dbReference type="SAM" id="MobiDB-lite"/>
    </source>
</evidence>
<sequence>MTSTSPPNATGIHRRRRNPAPTPQSRPQIAYTSILTAHLPHVDPAWLPPPLHPLPFAISTRPRTVNAAPLRQSTRLRIKQPHAFIPTPRAHSTRPRIEQRTRSPQCRALDASASSMPPTSPTQRALDRPPQLLSAHPPRSYPRQWLPQPLVLCWDTARDANGGTAS</sequence>
<evidence type="ECO:0000313" key="2">
    <source>
        <dbReference type="EMBL" id="KAJ7777123.1"/>
    </source>
</evidence>
<protein>
    <submittedName>
        <fullName evidence="2">Uncharacterized protein</fullName>
    </submittedName>
</protein>
<feature type="region of interest" description="Disordered" evidence="1">
    <location>
        <begin position="65"/>
        <end position="144"/>
    </location>
</feature>
<accession>A0AAD7K335</accession>